<dbReference type="PROSITE" id="PS00039">
    <property type="entry name" value="DEAD_ATP_HELICASE"/>
    <property type="match status" value="1"/>
</dbReference>
<dbReference type="CDD" id="cd18787">
    <property type="entry name" value="SF2_C_DEAD"/>
    <property type="match status" value="1"/>
</dbReference>
<dbReference type="GO" id="GO:0005524">
    <property type="term" value="F:ATP binding"/>
    <property type="evidence" value="ECO:0007669"/>
    <property type="project" value="UniProtKB-KW"/>
</dbReference>
<dbReference type="GO" id="GO:0003724">
    <property type="term" value="F:RNA helicase activity"/>
    <property type="evidence" value="ECO:0007669"/>
    <property type="project" value="UniProtKB-EC"/>
</dbReference>
<keyword evidence="1 7" id="KW-0547">Nucleotide-binding</keyword>
<sequence>MNSFAELGLPASLLPGLDALKLERLTPVQAQSLPSALAGKDVLAIAPTGSGKTVAFGLALLNRVDIGLSRVQGLVLCPTRELADQVGKQLRKLAVGMPNLKLSLLYGGVALGPQIASLEQHDPHVVVGTPGRIQELLRKKHLHLSHVRSVVLDEADRMLDMGFIDVLREIVGKTSEKRQTLLFSATWPAELESELGRFMREPLRVEVEGQQHAPSIEESFIETVLSQKPEALSRLLLSERPESCVVFCNTRRDVADVADALVAAGCSALALHGEMEQRDRDEVLLQFANRSCRVLVASDVAARGLDIDDLAMVVNYELPTDADAYQHRIGRTGRAGRSGLAVSLVTPKEMPRALALESCRGKLQWRRLPVPSGDSNLPASMRSLRIDAGKTDKLRPGDVLGALTGDAGLPAKAIGKIDVFATRTYVAVDRGQAGVALKRLQQGKIKGRKFRVSAL</sequence>
<evidence type="ECO:0000256" key="1">
    <source>
        <dbReference type="ARBA" id="ARBA00022741"/>
    </source>
</evidence>
<name>A0AAW3ZQC6_9GAMM</name>
<dbReference type="InterPro" id="IPR011545">
    <property type="entry name" value="DEAD/DEAH_box_helicase_dom"/>
</dbReference>
<dbReference type="SMART" id="SM00490">
    <property type="entry name" value="HELICc"/>
    <property type="match status" value="1"/>
</dbReference>
<dbReference type="RefSeq" id="WP_192030562.1">
    <property type="nucleotide sequence ID" value="NZ_JACYTR010000042.1"/>
</dbReference>
<evidence type="ECO:0000313" key="11">
    <source>
        <dbReference type="EMBL" id="MBD8527140.1"/>
    </source>
</evidence>
<proteinExistence type="inferred from homology"/>
<reference evidence="11 12" key="1">
    <citation type="submission" date="2020-09" db="EMBL/GenBank/DDBJ databases">
        <title>Pseudoxanthomonas sp. CAU 1598 isolated from sand of Yaerae Beach.</title>
        <authorList>
            <person name="Kim W."/>
        </authorList>
    </citation>
    <scope>NUCLEOTIDE SEQUENCE [LARGE SCALE GENOMIC DNA]</scope>
    <source>
        <strain evidence="11 12">CAU 1598</strain>
    </source>
</reference>
<dbReference type="InterPro" id="IPR000629">
    <property type="entry name" value="RNA-helicase_DEAD-box_CS"/>
</dbReference>
<dbReference type="Pfam" id="PF00270">
    <property type="entry name" value="DEAD"/>
    <property type="match status" value="1"/>
</dbReference>
<dbReference type="InterPro" id="IPR005580">
    <property type="entry name" value="DbpA/CsdA_RNA-bd_dom"/>
</dbReference>
<comment type="similarity">
    <text evidence="5 7">Belongs to the DEAD box helicase family.</text>
</comment>
<dbReference type="PROSITE" id="PS51195">
    <property type="entry name" value="Q_MOTIF"/>
    <property type="match status" value="1"/>
</dbReference>
<dbReference type="InterPro" id="IPR050079">
    <property type="entry name" value="DEAD_box_RNA_helicase"/>
</dbReference>
<feature type="domain" description="DEAD-box RNA helicase Q" evidence="10">
    <location>
        <begin position="2"/>
        <end position="30"/>
    </location>
</feature>
<evidence type="ECO:0000256" key="5">
    <source>
        <dbReference type="ARBA" id="ARBA00038437"/>
    </source>
</evidence>
<keyword evidence="4 7" id="KW-0067">ATP-binding</keyword>
<dbReference type="Gene3D" id="3.30.70.330">
    <property type="match status" value="1"/>
</dbReference>
<dbReference type="InterPro" id="IPR014001">
    <property type="entry name" value="Helicase_ATP-bd"/>
</dbReference>
<keyword evidence="2 7" id="KW-0378">Hydrolase</keyword>
<evidence type="ECO:0000259" key="10">
    <source>
        <dbReference type="PROSITE" id="PS51195"/>
    </source>
</evidence>
<dbReference type="GO" id="GO:0005829">
    <property type="term" value="C:cytosol"/>
    <property type="evidence" value="ECO:0007669"/>
    <property type="project" value="TreeGrafter"/>
</dbReference>
<dbReference type="InterPro" id="IPR014014">
    <property type="entry name" value="RNA_helicase_DEAD_Q_motif"/>
</dbReference>
<dbReference type="InterPro" id="IPR012677">
    <property type="entry name" value="Nucleotide-bd_a/b_plait_sf"/>
</dbReference>
<dbReference type="SMART" id="SM00487">
    <property type="entry name" value="DEXDc"/>
    <property type="match status" value="1"/>
</dbReference>
<dbReference type="Pfam" id="PF00271">
    <property type="entry name" value="Helicase_C"/>
    <property type="match status" value="1"/>
</dbReference>
<dbReference type="InterPro" id="IPR044742">
    <property type="entry name" value="DEAD/DEAH_RhlB"/>
</dbReference>
<dbReference type="Gene3D" id="3.40.50.300">
    <property type="entry name" value="P-loop containing nucleotide triphosphate hydrolases"/>
    <property type="match status" value="2"/>
</dbReference>
<evidence type="ECO:0000256" key="3">
    <source>
        <dbReference type="ARBA" id="ARBA00022806"/>
    </source>
</evidence>
<dbReference type="GO" id="GO:0016787">
    <property type="term" value="F:hydrolase activity"/>
    <property type="evidence" value="ECO:0007669"/>
    <property type="project" value="UniProtKB-KW"/>
</dbReference>
<organism evidence="11 12">
    <name type="scientific">Pseudomarimonas arenosa</name>
    <dbReference type="NCBI Taxonomy" id="2774145"/>
    <lineage>
        <taxon>Bacteria</taxon>
        <taxon>Pseudomonadati</taxon>
        <taxon>Pseudomonadota</taxon>
        <taxon>Gammaproteobacteria</taxon>
        <taxon>Lysobacterales</taxon>
        <taxon>Lysobacteraceae</taxon>
        <taxon>Pseudomarimonas</taxon>
    </lineage>
</organism>
<evidence type="ECO:0000256" key="7">
    <source>
        <dbReference type="RuleBase" id="RU000492"/>
    </source>
</evidence>
<feature type="domain" description="Helicase ATP-binding" evidence="8">
    <location>
        <begin position="33"/>
        <end position="205"/>
    </location>
</feature>
<dbReference type="GO" id="GO:0003676">
    <property type="term" value="F:nucleic acid binding"/>
    <property type="evidence" value="ECO:0007669"/>
    <property type="project" value="InterPro"/>
</dbReference>
<dbReference type="PROSITE" id="PS51194">
    <property type="entry name" value="HELICASE_CTER"/>
    <property type="match status" value="1"/>
</dbReference>
<dbReference type="EC" id="3.6.4.13" evidence="11"/>
<dbReference type="InterPro" id="IPR001650">
    <property type="entry name" value="Helicase_C-like"/>
</dbReference>
<dbReference type="Pfam" id="PF03880">
    <property type="entry name" value="DbpA"/>
    <property type="match status" value="1"/>
</dbReference>
<keyword evidence="3 7" id="KW-0347">Helicase</keyword>
<evidence type="ECO:0000259" key="9">
    <source>
        <dbReference type="PROSITE" id="PS51194"/>
    </source>
</evidence>
<keyword evidence="12" id="KW-1185">Reference proteome</keyword>
<evidence type="ECO:0000256" key="2">
    <source>
        <dbReference type="ARBA" id="ARBA00022801"/>
    </source>
</evidence>
<dbReference type="NCBIfam" id="NF008744">
    <property type="entry name" value="PRK11776.1"/>
    <property type="match status" value="1"/>
</dbReference>
<dbReference type="Proteomes" id="UP000613768">
    <property type="component" value="Unassembled WGS sequence"/>
</dbReference>
<dbReference type="PANTHER" id="PTHR47959">
    <property type="entry name" value="ATP-DEPENDENT RNA HELICASE RHLE-RELATED"/>
    <property type="match status" value="1"/>
</dbReference>
<gene>
    <name evidence="11" type="primary">dbpA</name>
    <name evidence="11" type="ORF">IFO71_15465</name>
</gene>
<evidence type="ECO:0000259" key="8">
    <source>
        <dbReference type="PROSITE" id="PS51192"/>
    </source>
</evidence>
<evidence type="ECO:0000313" key="12">
    <source>
        <dbReference type="Proteomes" id="UP000613768"/>
    </source>
</evidence>
<dbReference type="PANTHER" id="PTHR47959:SF1">
    <property type="entry name" value="ATP-DEPENDENT RNA HELICASE DBPA"/>
    <property type="match status" value="1"/>
</dbReference>
<dbReference type="SUPFAM" id="SSF52540">
    <property type="entry name" value="P-loop containing nucleoside triphosphate hydrolases"/>
    <property type="match status" value="1"/>
</dbReference>
<evidence type="ECO:0000256" key="6">
    <source>
        <dbReference type="PROSITE-ProRule" id="PRU00552"/>
    </source>
</evidence>
<evidence type="ECO:0000256" key="4">
    <source>
        <dbReference type="ARBA" id="ARBA00022840"/>
    </source>
</evidence>
<dbReference type="PROSITE" id="PS51192">
    <property type="entry name" value="HELICASE_ATP_BIND_1"/>
    <property type="match status" value="1"/>
</dbReference>
<feature type="short sequence motif" description="Q motif" evidence="6">
    <location>
        <begin position="2"/>
        <end position="30"/>
    </location>
</feature>
<dbReference type="EMBL" id="JACYTR010000042">
    <property type="protein sequence ID" value="MBD8527140.1"/>
    <property type="molecule type" value="Genomic_DNA"/>
</dbReference>
<comment type="caution">
    <text evidence="11">The sequence shown here is derived from an EMBL/GenBank/DDBJ whole genome shotgun (WGS) entry which is preliminary data.</text>
</comment>
<accession>A0AAW3ZQC6</accession>
<dbReference type="InterPro" id="IPR027417">
    <property type="entry name" value="P-loop_NTPase"/>
</dbReference>
<dbReference type="CDD" id="cd00268">
    <property type="entry name" value="DEADc"/>
    <property type="match status" value="1"/>
</dbReference>
<dbReference type="AlphaFoldDB" id="A0AAW3ZQC6"/>
<protein>
    <submittedName>
        <fullName evidence="11">ATP-dependent RNA helicase DbpA</fullName>
        <ecNumber evidence="11">3.6.4.13</ecNumber>
    </submittedName>
</protein>
<feature type="domain" description="Helicase C-terminal" evidence="9">
    <location>
        <begin position="231"/>
        <end position="385"/>
    </location>
</feature>